<dbReference type="InParanoid" id="A0A1S0TZH9"/>
<dbReference type="KEGG" id="loa:LOAG_06520"/>
<dbReference type="RefSeq" id="XP_003142104.1">
    <property type="nucleotide sequence ID" value="XM_003142056.1"/>
</dbReference>
<proteinExistence type="predicted"/>
<dbReference type="EMBL" id="JH712185">
    <property type="protein sequence ID" value="EFO21963.1"/>
    <property type="molecule type" value="Genomic_DNA"/>
</dbReference>
<keyword evidence="1" id="KW-0732">Signal</keyword>
<dbReference type="OrthoDB" id="5853116at2759"/>
<evidence type="ECO:0000256" key="1">
    <source>
        <dbReference type="SAM" id="SignalP"/>
    </source>
</evidence>
<feature type="signal peptide" evidence="1">
    <location>
        <begin position="1"/>
        <end position="19"/>
    </location>
</feature>
<dbReference type="AlphaFoldDB" id="A0A1S0TZH9"/>
<protein>
    <submittedName>
        <fullName evidence="2">Uncharacterized protein</fullName>
    </submittedName>
</protein>
<sequence>MFIHFQIFIFIFFIGRFIAQPIDKDLPSSKNANKQLCLICQEKQQEYDDGNEGNGIRIDALLEYDKTMGVDNLDEIENEISLINSTAWLQNPSDPKDWKDKVAK</sequence>
<dbReference type="OMA" id="LEYDKTM"/>
<name>A0A1S0TZH9_LOALO</name>
<accession>A0A1S0TZH9</accession>
<feature type="non-terminal residue" evidence="2">
    <location>
        <position position="104"/>
    </location>
</feature>
<gene>
    <name evidence="2" type="ORF">LOAG_06520</name>
</gene>
<feature type="chain" id="PRO_5010240107" evidence="1">
    <location>
        <begin position="20"/>
        <end position="104"/>
    </location>
</feature>
<organism evidence="2">
    <name type="scientific">Loa loa</name>
    <name type="common">Eye worm</name>
    <name type="synonym">Filaria loa</name>
    <dbReference type="NCBI Taxonomy" id="7209"/>
    <lineage>
        <taxon>Eukaryota</taxon>
        <taxon>Metazoa</taxon>
        <taxon>Ecdysozoa</taxon>
        <taxon>Nematoda</taxon>
        <taxon>Chromadorea</taxon>
        <taxon>Rhabditida</taxon>
        <taxon>Spirurina</taxon>
        <taxon>Spiruromorpha</taxon>
        <taxon>Filarioidea</taxon>
        <taxon>Onchocercidae</taxon>
        <taxon>Loa</taxon>
    </lineage>
</organism>
<dbReference type="CTD" id="9943937"/>
<dbReference type="GeneID" id="9943937"/>
<evidence type="ECO:0000313" key="2">
    <source>
        <dbReference type="EMBL" id="EFO21963.1"/>
    </source>
</evidence>
<reference evidence="2" key="1">
    <citation type="submission" date="2012-04" db="EMBL/GenBank/DDBJ databases">
        <title>The Genome Sequence of Loa loa.</title>
        <authorList>
            <consortium name="The Broad Institute Genome Sequencing Platform"/>
            <consortium name="Broad Institute Genome Sequencing Center for Infectious Disease"/>
            <person name="Nutman T.B."/>
            <person name="Fink D.L."/>
            <person name="Russ C."/>
            <person name="Young S."/>
            <person name="Zeng Q."/>
            <person name="Gargeya S."/>
            <person name="Alvarado L."/>
            <person name="Berlin A."/>
            <person name="Chapman S.B."/>
            <person name="Chen Z."/>
            <person name="Freedman E."/>
            <person name="Gellesch M."/>
            <person name="Goldberg J."/>
            <person name="Griggs A."/>
            <person name="Gujja S."/>
            <person name="Heilman E.R."/>
            <person name="Heiman D."/>
            <person name="Howarth C."/>
            <person name="Mehta T."/>
            <person name="Neiman D."/>
            <person name="Pearson M."/>
            <person name="Roberts A."/>
            <person name="Saif S."/>
            <person name="Shea T."/>
            <person name="Shenoy N."/>
            <person name="Sisk P."/>
            <person name="Stolte C."/>
            <person name="Sykes S."/>
            <person name="White J."/>
            <person name="Yandava C."/>
            <person name="Haas B."/>
            <person name="Henn M.R."/>
            <person name="Nusbaum C."/>
            <person name="Birren B."/>
        </authorList>
    </citation>
    <scope>NUCLEOTIDE SEQUENCE [LARGE SCALE GENOMIC DNA]</scope>
</reference>